<name>A0A1V2T9V9_9NOCA</name>
<dbReference type="InterPro" id="IPR012853">
    <property type="entry name" value="CPT"/>
</dbReference>
<protein>
    <submittedName>
        <fullName evidence="3">Chloramphenicol phosphotransferase</fullName>
    </submittedName>
</protein>
<evidence type="ECO:0000256" key="2">
    <source>
        <dbReference type="PIRSR" id="PIRSR007531-2"/>
    </source>
</evidence>
<evidence type="ECO:0000313" key="4">
    <source>
        <dbReference type="Proteomes" id="UP000188836"/>
    </source>
</evidence>
<evidence type="ECO:0000313" key="3">
    <source>
        <dbReference type="EMBL" id="ONM46296.1"/>
    </source>
</evidence>
<accession>A0A1V2T9V9</accession>
<proteinExistence type="predicted"/>
<dbReference type="RefSeq" id="WP_077121162.1">
    <property type="nucleotide sequence ID" value="NZ_MUKP01000031.1"/>
</dbReference>
<sequence>MPSTEPPSRVIFLNGTSSSGKTTLARAIQDESDTPFLYWGIDTLFSLVPPNWGGGRNGPLSRDGFWYDRTGRDADGQPIVVIRYGRIGRRMLHSACAAAAQLAHGGDHLVIDEMLLTPDLLPIWMDALTGLDVQLVRVTCPLAVAEQRELARGHPIGLARGHSRTVHEHGYTYDTSVDTTTATPAELARAVLRRQQTTHE</sequence>
<reference evidence="3 4" key="1">
    <citation type="journal article" date="2016" name="Antonie Van Leeuwenhoek">
        <title>Nocardia donostiensis sp. nov., isolated from human respiratory specimens.</title>
        <authorList>
            <person name="Ercibengoa M."/>
            <person name="Bell M."/>
            <person name="Marimon J.M."/>
            <person name="Humrighouse B."/>
            <person name="Klenk H.P."/>
            <person name="Potter G."/>
            <person name="Perez-Trallero E."/>
        </authorList>
    </citation>
    <scope>NUCLEOTIDE SEQUENCE [LARGE SCALE GENOMIC DNA]</scope>
    <source>
        <strain evidence="3 4">X1655</strain>
    </source>
</reference>
<dbReference type="GO" id="GO:0005524">
    <property type="term" value="F:ATP binding"/>
    <property type="evidence" value="ECO:0007669"/>
    <property type="project" value="InterPro"/>
</dbReference>
<dbReference type="Proteomes" id="UP000188836">
    <property type="component" value="Unassembled WGS sequence"/>
</dbReference>
<keyword evidence="3" id="KW-0808">Transferase</keyword>
<keyword evidence="4" id="KW-1185">Reference proteome</keyword>
<feature type="active site" evidence="1">
    <location>
        <position position="42"/>
    </location>
</feature>
<organism evidence="3 4">
    <name type="scientific">Nocardia donostiensis</name>
    <dbReference type="NCBI Taxonomy" id="1538463"/>
    <lineage>
        <taxon>Bacteria</taxon>
        <taxon>Bacillati</taxon>
        <taxon>Actinomycetota</taxon>
        <taxon>Actinomycetes</taxon>
        <taxon>Mycobacteriales</taxon>
        <taxon>Nocardiaceae</taxon>
        <taxon>Nocardia</taxon>
    </lineage>
</organism>
<dbReference type="InterPro" id="IPR027417">
    <property type="entry name" value="P-loop_NTPase"/>
</dbReference>
<dbReference type="OrthoDB" id="67453at2"/>
<dbReference type="Gene3D" id="3.40.50.300">
    <property type="entry name" value="P-loop containing nucleotide triphosphate hydrolases"/>
    <property type="match status" value="1"/>
</dbReference>
<feature type="binding site" evidence="2">
    <location>
        <begin position="15"/>
        <end position="22"/>
    </location>
    <ligand>
        <name>ATP</name>
        <dbReference type="ChEBI" id="CHEBI:30616"/>
    </ligand>
</feature>
<dbReference type="STRING" id="1538463.B0T36_19825"/>
<gene>
    <name evidence="3" type="ORF">B0T46_23710</name>
</gene>
<evidence type="ECO:0000256" key="1">
    <source>
        <dbReference type="PIRSR" id="PIRSR007531-1"/>
    </source>
</evidence>
<comment type="caution">
    <text evidence="3">The sequence shown here is derived from an EMBL/GenBank/DDBJ whole genome shotgun (WGS) entry which is preliminary data.</text>
</comment>
<dbReference type="AlphaFoldDB" id="A0A1V2T9V9"/>
<dbReference type="GO" id="GO:0016740">
    <property type="term" value="F:transferase activity"/>
    <property type="evidence" value="ECO:0007669"/>
    <property type="project" value="UniProtKB-KW"/>
</dbReference>
<dbReference type="Pfam" id="PF07931">
    <property type="entry name" value="CPT"/>
    <property type="match status" value="1"/>
</dbReference>
<dbReference type="PIRSF" id="PIRSF007531">
    <property type="entry name" value="CPT"/>
    <property type="match status" value="1"/>
</dbReference>
<dbReference type="EMBL" id="MUMY01000027">
    <property type="protein sequence ID" value="ONM46296.1"/>
    <property type="molecule type" value="Genomic_DNA"/>
</dbReference>
<dbReference type="SUPFAM" id="SSF52540">
    <property type="entry name" value="P-loop containing nucleoside triphosphate hydrolases"/>
    <property type="match status" value="1"/>
</dbReference>